<dbReference type="Proteomes" id="UP001066276">
    <property type="component" value="Chromosome 1_1"/>
</dbReference>
<feature type="region of interest" description="Disordered" evidence="1">
    <location>
        <begin position="42"/>
        <end position="70"/>
    </location>
</feature>
<feature type="region of interest" description="Disordered" evidence="1">
    <location>
        <begin position="87"/>
        <end position="122"/>
    </location>
</feature>
<organism evidence="2 3">
    <name type="scientific">Pleurodeles waltl</name>
    <name type="common">Iberian ribbed newt</name>
    <dbReference type="NCBI Taxonomy" id="8319"/>
    <lineage>
        <taxon>Eukaryota</taxon>
        <taxon>Metazoa</taxon>
        <taxon>Chordata</taxon>
        <taxon>Craniata</taxon>
        <taxon>Vertebrata</taxon>
        <taxon>Euteleostomi</taxon>
        <taxon>Amphibia</taxon>
        <taxon>Batrachia</taxon>
        <taxon>Caudata</taxon>
        <taxon>Salamandroidea</taxon>
        <taxon>Salamandridae</taxon>
        <taxon>Pleurodelinae</taxon>
        <taxon>Pleurodeles</taxon>
    </lineage>
</organism>
<proteinExistence type="predicted"/>
<sequence>MEEASGFLVRTKGPVMLAVGKLEEKKPARAWEKIQMRRAVTALRPPHNGQSPCTDEPNLGGSGARPPAARADISAVLGLSSSQAFRANERISHSGPHSPGPGTHLCRALAERRPPGETKGAS</sequence>
<evidence type="ECO:0000313" key="3">
    <source>
        <dbReference type="Proteomes" id="UP001066276"/>
    </source>
</evidence>
<gene>
    <name evidence="2" type="ORF">NDU88_001408</name>
</gene>
<comment type="caution">
    <text evidence="2">The sequence shown here is derived from an EMBL/GenBank/DDBJ whole genome shotgun (WGS) entry which is preliminary data.</text>
</comment>
<dbReference type="EMBL" id="JANPWB010000001">
    <property type="protein sequence ID" value="KAJ1213777.1"/>
    <property type="molecule type" value="Genomic_DNA"/>
</dbReference>
<name>A0AAV7WLN9_PLEWA</name>
<evidence type="ECO:0000313" key="2">
    <source>
        <dbReference type="EMBL" id="KAJ1213777.1"/>
    </source>
</evidence>
<protein>
    <submittedName>
        <fullName evidence="2">Uncharacterized protein</fullName>
    </submittedName>
</protein>
<accession>A0AAV7WLN9</accession>
<reference evidence="2" key="1">
    <citation type="journal article" date="2022" name="bioRxiv">
        <title>Sequencing and chromosome-scale assembly of the giantPleurodeles waltlgenome.</title>
        <authorList>
            <person name="Brown T."/>
            <person name="Elewa A."/>
            <person name="Iarovenko S."/>
            <person name="Subramanian E."/>
            <person name="Araus A.J."/>
            <person name="Petzold A."/>
            <person name="Susuki M."/>
            <person name="Suzuki K.-i.T."/>
            <person name="Hayashi T."/>
            <person name="Toyoda A."/>
            <person name="Oliveira C."/>
            <person name="Osipova E."/>
            <person name="Leigh N.D."/>
            <person name="Simon A."/>
            <person name="Yun M.H."/>
        </authorList>
    </citation>
    <scope>NUCLEOTIDE SEQUENCE</scope>
    <source>
        <strain evidence="2">20211129_DDA</strain>
        <tissue evidence="2">Liver</tissue>
    </source>
</reference>
<evidence type="ECO:0000256" key="1">
    <source>
        <dbReference type="SAM" id="MobiDB-lite"/>
    </source>
</evidence>
<keyword evidence="3" id="KW-1185">Reference proteome</keyword>
<dbReference type="AlphaFoldDB" id="A0AAV7WLN9"/>